<keyword evidence="3" id="KW-1185">Reference proteome</keyword>
<organism evidence="2 3">
    <name type="scientific">Cyanobium gracile UHCC 0139</name>
    <dbReference type="NCBI Taxonomy" id="3110308"/>
    <lineage>
        <taxon>Bacteria</taxon>
        <taxon>Bacillati</taxon>
        <taxon>Cyanobacteriota</taxon>
        <taxon>Cyanophyceae</taxon>
        <taxon>Synechococcales</taxon>
        <taxon>Prochlorococcaceae</taxon>
        <taxon>Cyanobium</taxon>
    </lineage>
</organism>
<gene>
    <name evidence="2" type="ORF">VB738_09895</name>
</gene>
<feature type="chain" id="PRO_5046866240" evidence="1">
    <location>
        <begin position="31"/>
        <end position="174"/>
    </location>
</feature>
<evidence type="ECO:0000313" key="2">
    <source>
        <dbReference type="EMBL" id="MEA5391567.1"/>
    </source>
</evidence>
<keyword evidence="1" id="KW-0732">Signal</keyword>
<comment type="caution">
    <text evidence="2">The sequence shown here is derived from an EMBL/GenBank/DDBJ whole genome shotgun (WGS) entry which is preliminary data.</text>
</comment>
<dbReference type="InterPro" id="IPR031975">
    <property type="entry name" value="Pilin_GH"/>
</dbReference>
<reference evidence="2 3" key="1">
    <citation type="submission" date="2023-12" db="EMBL/GenBank/DDBJ databases">
        <title>Baltic Sea Cyanobacteria.</title>
        <authorList>
            <person name="Delbaje E."/>
            <person name="Fewer D.P."/>
            <person name="Shishido T.K."/>
        </authorList>
    </citation>
    <scope>NUCLEOTIDE SEQUENCE [LARGE SCALE GENOMIC DNA]</scope>
    <source>
        <strain evidence="2 3">UHCC 0139</strain>
    </source>
</reference>
<dbReference type="RefSeq" id="WP_323305587.1">
    <property type="nucleotide sequence ID" value="NZ_JAYGHX010000005.1"/>
</dbReference>
<evidence type="ECO:0000256" key="1">
    <source>
        <dbReference type="SAM" id="SignalP"/>
    </source>
</evidence>
<name>A0ABU5RUV7_9CYAN</name>
<proteinExistence type="predicted"/>
<feature type="signal peptide" evidence="1">
    <location>
        <begin position="1"/>
        <end position="30"/>
    </location>
</feature>
<evidence type="ECO:0000313" key="3">
    <source>
        <dbReference type="Proteomes" id="UP001304461"/>
    </source>
</evidence>
<dbReference type="EMBL" id="JAYGHX010000005">
    <property type="protein sequence ID" value="MEA5391567.1"/>
    <property type="molecule type" value="Genomic_DNA"/>
</dbReference>
<sequence length="174" mass="18273">MASPLRRHASPALLATVGLGLAMVCPGAGAQPQASPDQAAALNAVARMMEAQRTYYQKNGAFRATVANIQQDFGITLPASFNYAVRTTTEAAYSYVIPAQSPKVGQLNAYVGVAFLTPTQNPRITTIICMNLQPGQIRPSDPQLVLGSLVANPTGRIVQCGDASVEVTASIVNE</sequence>
<protein>
    <submittedName>
        <fullName evidence="2">Type IV pilin-like G/H family protein</fullName>
    </submittedName>
</protein>
<dbReference type="Proteomes" id="UP001304461">
    <property type="component" value="Unassembled WGS sequence"/>
</dbReference>
<dbReference type="Pfam" id="PF16734">
    <property type="entry name" value="Pilin_GH"/>
    <property type="match status" value="1"/>
</dbReference>
<accession>A0ABU5RUV7</accession>